<organism evidence="1 2">
    <name type="scientific">Quillaja saponaria</name>
    <name type="common">Soap bark tree</name>
    <dbReference type="NCBI Taxonomy" id="32244"/>
    <lineage>
        <taxon>Eukaryota</taxon>
        <taxon>Viridiplantae</taxon>
        <taxon>Streptophyta</taxon>
        <taxon>Embryophyta</taxon>
        <taxon>Tracheophyta</taxon>
        <taxon>Spermatophyta</taxon>
        <taxon>Magnoliopsida</taxon>
        <taxon>eudicotyledons</taxon>
        <taxon>Gunneridae</taxon>
        <taxon>Pentapetalae</taxon>
        <taxon>rosids</taxon>
        <taxon>fabids</taxon>
        <taxon>Fabales</taxon>
        <taxon>Quillajaceae</taxon>
        <taxon>Quillaja</taxon>
    </lineage>
</organism>
<reference evidence="1" key="1">
    <citation type="journal article" date="2023" name="Science">
        <title>Elucidation of the pathway for biosynthesis of saponin adjuvants from the soapbark tree.</title>
        <authorList>
            <person name="Reed J."/>
            <person name="Orme A."/>
            <person name="El-Demerdash A."/>
            <person name="Owen C."/>
            <person name="Martin L.B.B."/>
            <person name="Misra R.C."/>
            <person name="Kikuchi S."/>
            <person name="Rejzek M."/>
            <person name="Martin A.C."/>
            <person name="Harkess A."/>
            <person name="Leebens-Mack J."/>
            <person name="Louveau T."/>
            <person name="Stephenson M.J."/>
            <person name="Osbourn A."/>
        </authorList>
    </citation>
    <scope>NUCLEOTIDE SEQUENCE</scope>
    <source>
        <strain evidence="1">S10</strain>
    </source>
</reference>
<dbReference type="PANTHER" id="PTHR35506:SF1">
    <property type="entry name" value="OS02G0135600 PROTEIN"/>
    <property type="match status" value="1"/>
</dbReference>
<keyword evidence="2" id="KW-1185">Reference proteome</keyword>
<dbReference type="EMBL" id="JARAOO010000008">
    <property type="protein sequence ID" value="KAJ7958347.1"/>
    <property type="molecule type" value="Genomic_DNA"/>
</dbReference>
<sequence length="317" mass="34931">MADKPSRALILYGDGLAPFVDPSHTHLHSLASIASCGFLSLPNAPPSESEDERIVREFAVLMDACETCLSMGGHSTDAESQWNSTLSERFMGMKAAMLTNNSSLKSFGGKLGFSIFHLNELIKHHHAIANPQANVVASELLQLLGFQEQKVLEANYFDLVFLHLGAGENINSKEDQNIAAEVEYINALVGAITCLAQPGSDIGSRLHLSVVMSYGNVSGDNNTDLSVLKAVDERNSYLSKLFPQQSYTMKGEIPRKDIRHYCPMLIAQWQYAVTRKDMAEGFSFKDFKELGGNLTIPADRFLHEVAFKLWKAPKYGA</sequence>
<proteinExistence type="predicted"/>
<dbReference type="PANTHER" id="PTHR35506">
    <property type="entry name" value="OS02G0135600 PROTEIN"/>
    <property type="match status" value="1"/>
</dbReference>
<name>A0AAD7PKD4_QUISA</name>
<gene>
    <name evidence="1" type="ORF">O6P43_019089</name>
</gene>
<evidence type="ECO:0000313" key="2">
    <source>
        <dbReference type="Proteomes" id="UP001163823"/>
    </source>
</evidence>
<dbReference type="Proteomes" id="UP001163823">
    <property type="component" value="Chromosome 8"/>
</dbReference>
<protein>
    <submittedName>
        <fullName evidence="1">Uncharacterized protein</fullName>
    </submittedName>
</protein>
<accession>A0AAD7PKD4</accession>
<evidence type="ECO:0000313" key="1">
    <source>
        <dbReference type="EMBL" id="KAJ7958347.1"/>
    </source>
</evidence>
<dbReference type="AlphaFoldDB" id="A0AAD7PKD4"/>
<dbReference type="KEGG" id="qsa:O6P43_019089"/>
<comment type="caution">
    <text evidence="1">The sequence shown here is derived from an EMBL/GenBank/DDBJ whole genome shotgun (WGS) entry which is preliminary data.</text>
</comment>